<name>A0A6G0L0M2_9STRA</name>
<evidence type="ECO:0000313" key="2">
    <source>
        <dbReference type="Proteomes" id="UP000488956"/>
    </source>
</evidence>
<sequence>MEWRSSKRFSNPFKPLDLSPQTTSELETLAEVFVSESIRTYEHFLLDENSQVDDNRWKFIEALDAKAVTVASQELLLNDVYGWNERCAYTSGTEISLLDELN</sequence>
<reference evidence="1 2" key="1">
    <citation type="submission" date="2018-09" db="EMBL/GenBank/DDBJ databases">
        <title>Genomic investigation of the strawberry pathogen Phytophthora fragariae indicates pathogenicity is determined by transcriptional variation in three key races.</title>
        <authorList>
            <person name="Adams T.M."/>
            <person name="Armitage A.D."/>
            <person name="Sobczyk M.K."/>
            <person name="Bates H.J."/>
            <person name="Dunwell J.M."/>
            <person name="Nellist C.F."/>
            <person name="Harrison R.J."/>
        </authorList>
    </citation>
    <scope>NUCLEOTIDE SEQUENCE [LARGE SCALE GENOMIC DNA]</scope>
    <source>
        <strain evidence="1 2">ONT-3</strain>
    </source>
</reference>
<accession>A0A6G0L0M2</accession>
<dbReference type="Proteomes" id="UP000488956">
    <property type="component" value="Unassembled WGS sequence"/>
</dbReference>
<protein>
    <submittedName>
        <fullName evidence="1">Uncharacterized protein</fullName>
    </submittedName>
</protein>
<evidence type="ECO:0000313" key="1">
    <source>
        <dbReference type="EMBL" id="KAE9105088.1"/>
    </source>
</evidence>
<organism evidence="1 2">
    <name type="scientific">Phytophthora fragariae</name>
    <dbReference type="NCBI Taxonomy" id="53985"/>
    <lineage>
        <taxon>Eukaryota</taxon>
        <taxon>Sar</taxon>
        <taxon>Stramenopiles</taxon>
        <taxon>Oomycota</taxon>
        <taxon>Peronosporomycetes</taxon>
        <taxon>Peronosporales</taxon>
        <taxon>Peronosporaceae</taxon>
        <taxon>Phytophthora</taxon>
    </lineage>
</organism>
<dbReference type="PANTHER" id="PTHR13510">
    <property type="entry name" value="FYVE-FINGER-CONTAINING RAB5 EFFECTOR PROTEIN RABENOSYN-5-RELATED"/>
    <property type="match status" value="1"/>
</dbReference>
<dbReference type="EMBL" id="QXFX01000761">
    <property type="protein sequence ID" value="KAE9105088.1"/>
    <property type="molecule type" value="Genomic_DNA"/>
</dbReference>
<proteinExistence type="predicted"/>
<comment type="caution">
    <text evidence="1">The sequence shown here is derived from an EMBL/GenBank/DDBJ whole genome shotgun (WGS) entry which is preliminary data.</text>
</comment>
<dbReference type="AlphaFoldDB" id="A0A6G0L0M2"/>
<dbReference type="InterPro" id="IPR052727">
    <property type="entry name" value="Rab4/Rab5_effector"/>
</dbReference>
<dbReference type="PANTHER" id="PTHR13510:SF44">
    <property type="entry name" value="RABENOSYN-5"/>
    <property type="match status" value="1"/>
</dbReference>
<gene>
    <name evidence="1" type="ORF">PF010_g13146</name>
</gene>